<evidence type="ECO:0000256" key="1">
    <source>
        <dbReference type="SAM" id="MobiDB-lite"/>
    </source>
</evidence>
<evidence type="ECO:0000313" key="2">
    <source>
        <dbReference type="EMBL" id="GII46892.1"/>
    </source>
</evidence>
<evidence type="ECO:0000313" key="3">
    <source>
        <dbReference type="Proteomes" id="UP000644610"/>
    </source>
</evidence>
<comment type="caution">
    <text evidence="2">The sequence shown here is derived from an EMBL/GenBank/DDBJ whole genome shotgun (WGS) entry which is preliminary data.</text>
</comment>
<feature type="region of interest" description="Disordered" evidence="1">
    <location>
        <begin position="45"/>
        <end position="71"/>
    </location>
</feature>
<dbReference type="Proteomes" id="UP000644610">
    <property type="component" value="Unassembled WGS sequence"/>
</dbReference>
<name>A0A8J3UKY7_9ACTN</name>
<proteinExistence type="predicted"/>
<dbReference type="AlphaFoldDB" id="A0A8J3UKY7"/>
<dbReference type="EMBL" id="BOOQ01000021">
    <property type="protein sequence ID" value="GII46892.1"/>
    <property type="molecule type" value="Genomic_DNA"/>
</dbReference>
<organism evidence="2 3">
    <name type="scientific">Planotetraspora silvatica</name>
    <dbReference type="NCBI Taxonomy" id="234614"/>
    <lineage>
        <taxon>Bacteria</taxon>
        <taxon>Bacillati</taxon>
        <taxon>Actinomycetota</taxon>
        <taxon>Actinomycetes</taxon>
        <taxon>Streptosporangiales</taxon>
        <taxon>Streptosporangiaceae</taxon>
        <taxon>Planotetraspora</taxon>
    </lineage>
</organism>
<sequence>MSPRPRPYVVVAGFGSMNAEPSFDDEETLVEVLTDAWTSILYGRRDPAQLSEARPTVGSDTGSATRDRRSS</sequence>
<dbReference type="RefSeq" id="WP_203974990.1">
    <property type="nucleotide sequence ID" value="NZ_BAAAKY010000014.1"/>
</dbReference>
<keyword evidence="3" id="KW-1185">Reference proteome</keyword>
<reference evidence="2" key="1">
    <citation type="submission" date="2021-01" db="EMBL/GenBank/DDBJ databases">
        <title>Whole genome shotgun sequence of Planotetraspora silvatica NBRC 100141.</title>
        <authorList>
            <person name="Komaki H."/>
            <person name="Tamura T."/>
        </authorList>
    </citation>
    <scope>NUCLEOTIDE SEQUENCE</scope>
    <source>
        <strain evidence="2">NBRC 100141</strain>
    </source>
</reference>
<protein>
    <submittedName>
        <fullName evidence="2">Uncharacterized protein</fullName>
    </submittedName>
</protein>
<gene>
    <name evidence="2" type="ORF">Psi02_33160</name>
</gene>
<accession>A0A8J3UKY7</accession>